<gene>
    <name evidence="4" type="ORF">GSMUA_73270.1</name>
</gene>
<dbReference type="Gramene" id="Ma02_t18460.1">
    <property type="protein sequence ID" value="Ma02_p18460.1"/>
    <property type="gene ID" value="Ma02_g18460"/>
</dbReference>
<organism evidence="5 6">
    <name type="scientific">Musa acuminata subsp. malaccensis</name>
    <name type="common">Wild banana</name>
    <name type="synonym">Musa malaccensis</name>
    <dbReference type="NCBI Taxonomy" id="214687"/>
    <lineage>
        <taxon>Eukaryota</taxon>
        <taxon>Viridiplantae</taxon>
        <taxon>Streptophyta</taxon>
        <taxon>Embryophyta</taxon>
        <taxon>Tracheophyta</taxon>
        <taxon>Spermatophyta</taxon>
        <taxon>Magnoliopsida</taxon>
        <taxon>Liliopsida</taxon>
        <taxon>Zingiberales</taxon>
        <taxon>Musaceae</taxon>
        <taxon>Musa</taxon>
    </lineage>
</organism>
<keyword evidence="6" id="KW-1185">Reference proteome</keyword>
<comment type="cofactor">
    <cofactor evidence="1">
        <name>pyridoxal 5'-phosphate</name>
        <dbReference type="ChEBI" id="CHEBI:597326"/>
    </cofactor>
</comment>
<evidence type="ECO:0000259" key="3">
    <source>
        <dbReference type="Pfam" id="PF00266"/>
    </source>
</evidence>
<dbReference type="InParanoid" id="A0A804I470"/>
<evidence type="ECO:0000313" key="5">
    <source>
        <dbReference type="EnsemblPlants" id="Ma02_p18460.1"/>
    </source>
</evidence>
<dbReference type="InterPro" id="IPR015424">
    <property type="entry name" value="PyrdxlP-dep_Trfase"/>
</dbReference>
<dbReference type="InterPro" id="IPR015421">
    <property type="entry name" value="PyrdxlP-dep_Trfase_major"/>
</dbReference>
<dbReference type="InterPro" id="IPR000192">
    <property type="entry name" value="Aminotrans_V_dom"/>
</dbReference>
<dbReference type="PANTHER" id="PTHR11601:SF34">
    <property type="entry name" value="CYSTEINE DESULFURASE"/>
    <property type="match status" value="1"/>
</dbReference>
<name>A0A804I470_MUSAM</name>
<dbReference type="EMBL" id="HG996467">
    <property type="protein sequence ID" value="CAG1862433.1"/>
    <property type="molecule type" value="Genomic_DNA"/>
</dbReference>
<dbReference type="Proteomes" id="UP000012960">
    <property type="component" value="Unplaced"/>
</dbReference>
<evidence type="ECO:0000313" key="4">
    <source>
        <dbReference type="EMBL" id="CAG1862433.1"/>
    </source>
</evidence>
<reference evidence="5" key="2">
    <citation type="submission" date="2021-05" db="UniProtKB">
        <authorList>
            <consortium name="EnsemblPlants"/>
        </authorList>
    </citation>
    <scope>IDENTIFICATION</scope>
    <source>
        <strain evidence="5">subsp. malaccensis</strain>
    </source>
</reference>
<dbReference type="SUPFAM" id="SSF53383">
    <property type="entry name" value="PLP-dependent transferases"/>
    <property type="match status" value="1"/>
</dbReference>
<dbReference type="PANTHER" id="PTHR11601">
    <property type="entry name" value="CYSTEINE DESULFURYLASE FAMILY MEMBER"/>
    <property type="match status" value="1"/>
</dbReference>
<evidence type="ECO:0000256" key="2">
    <source>
        <dbReference type="ARBA" id="ARBA00006490"/>
    </source>
</evidence>
<evidence type="ECO:0000313" key="6">
    <source>
        <dbReference type="Proteomes" id="UP000012960"/>
    </source>
</evidence>
<dbReference type="Gene3D" id="3.40.640.10">
    <property type="entry name" value="Type I PLP-dependent aspartate aminotransferase-like (Major domain)"/>
    <property type="match status" value="1"/>
</dbReference>
<protein>
    <submittedName>
        <fullName evidence="4">(wild Malaysian banana) hypothetical protein</fullName>
    </submittedName>
</protein>
<comment type="similarity">
    <text evidence="2">Belongs to the class-V pyridoxal-phosphate-dependent aminotransferase family. NifS/IscS subfamily.</text>
</comment>
<reference evidence="4" key="1">
    <citation type="submission" date="2021-03" db="EMBL/GenBank/DDBJ databases">
        <authorList>
            <consortium name="Genoscope - CEA"/>
            <person name="William W."/>
        </authorList>
    </citation>
    <scope>NUCLEOTIDE SEQUENCE</scope>
    <source>
        <strain evidence="4">Doubled-haploid Pahang</strain>
    </source>
</reference>
<dbReference type="EnsemblPlants" id="Ma02_t18460.1">
    <property type="protein sequence ID" value="Ma02_p18460.1"/>
    <property type="gene ID" value="Ma02_g18460"/>
</dbReference>
<dbReference type="OMA" id="RICHEKA"/>
<evidence type="ECO:0000256" key="1">
    <source>
        <dbReference type="ARBA" id="ARBA00001933"/>
    </source>
</evidence>
<dbReference type="Pfam" id="PF00266">
    <property type="entry name" value="Aminotran_5"/>
    <property type="match status" value="1"/>
</dbReference>
<feature type="domain" description="Aminotransferase class V" evidence="3">
    <location>
        <begin position="1"/>
        <end position="115"/>
    </location>
</feature>
<dbReference type="AlphaFoldDB" id="A0A804I470"/>
<proteinExistence type="inferred from homology"/>
<sequence>MAVNNEIGVVHPLEEIDRICHEKAVVFHADAAQALGKIPIDVEKMGIGLMSLSGHRIYGPRGVGALYIRRRPRVRGEPRMSDGGQERGIRCGTVPTPLSVGMGAACEITKKEMQYDSRRISSL</sequence>
<accession>A0A804I470</accession>